<dbReference type="SUPFAM" id="SSF56176">
    <property type="entry name" value="FAD-binding/transporter-associated domain-like"/>
    <property type="match status" value="1"/>
</dbReference>
<evidence type="ECO:0000256" key="5">
    <source>
        <dbReference type="ARBA" id="ARBA00010485"/>
    </source>
</evidence>
<organism evidence="22 23">
    <name type="scientific">Marinobacter nitratireducens</name>
    <dbReference type="NCBI Taxonomy" id="1137280"/>
    <lineage>
        <taxon>Bacteria</taxon>
        <taxon>Pseudomonadati</taxon>
        <taxon>Pseudomonadota</taxon>
        <taxon>Gammaproteobacteria</taxon>
        <taxon>Pseudomonadales</taxon>
        <taxon>Marinobacteraceae</taxon>
        <taxon>Marinobacter</taxon>
    </lineage>
</organism>
<dbReference type="Proteomes" id="UP000035057">
    <property type="component" value="Unassembled WGS sequence"/>
</dbReference>
<evidence type="ECO:0000256" key="15">
    <source>
        <dbReference type="ARBA" id="ARBA00023002"/>
    </source>
</evidence>
<feature type="active site" evidence="20">
    <location>
        <position position="168"/>
    </location>
</feature>
<protein>
    <recommendedName>
        <fullName evidence="7 20">UDP-N-acetylenolpyruvoylglucosamine reductase</fullName>
        <ecNumber evidence="6 20">1.3.1.98</ecNumber>
    </recommendedName>
    <alternativeName>
        <fullName evidence="18 20">UDP-N-acetylmuramate dehydrogenase</fullName>
    </alternativeName>
</protein>
<evidence type="ECO:0000256" key="9">
    <source>
        <dbReference type="ARBA" id="ARBA00022618"/>
    </source>
</evidence>
<evidence type="ECO:0000256" key="3">
    <source>
        <dbReference type="ARBA" id="ARBA00004496"/>
    </source>
</evidence>
<dbReference type="InterPro" id="IPR003170">
    <property type="entry name" value="MurB"/>
</dbReference>
<evidence type="ECO:0000256" key="13">
    <source>
        <dbReference type="ARBA" id="ARBA00022960"/>
    </source>
</evidence>
<comment type="cofactor">
    <cofactor evidence="1 20">
        <name>FAD</name>
        <dbReference type="ChEBI" id="CHEBI:57692"/>
    </cofactor>
</comment>
<evidence type="ECO:0000256" key="12">
    <source>
        <dbReference type="ARBA" id="ARBA00022857"/>
    </source>
</evidence>
<keyword evidence="9 20" id="KW-0132">Cell division</keyword>
<comment type="pathway">
    <text evidence="4 20">Cell wall biogenesis; peptidoglycan biosynthesis.</text>
</comment>
<evidence type="ECO:0000256" key="18">
    <source>
        <dbReference type="ARBA" id="ARBA00031026"/>
    </source>
</evidence>
<dbReference type="GO" id="GO:0009252">
    <property type="term" value="P:peptidoglycan biosynthetic process"/>
    <property type="evidence" value="ECO:0007669"/>
    <property type="project" value="UniProtKB-UniRule"/>
</dbReference>
<evidence type="ECO:0000256" key="14">
    <source>
        <dbReference type="ARBA" id="ARBA00022984"/>
    </source>
</evidence>
<keyword evidence="14 20" id="KW-0573">Peptidoglycan synthesis</keyword>
<feature type="domain" description="FAD-binding PCMH-type" evidence="21">
    <location>
        <begin position="20"/>
        <end position="191"/>
    </location>
</feature>
<dbReference type="NCBIfam" id="NF000755">
    <property type="entry name" value="PRK00046.1"/>
    <property type="match status" value="1"/>
</dbReference>
<dbReference type="HAMAP" id="MF_00037">
    <property type="entry name" value="MurB"/>
    <property type="match status" value="1"/>
</dbReference>
<dbReference type="InterPro" id="IPR016167">
    <property type="entry name" value="FAD-bd_PCMH_sub1"/>
</dbReference>
<evidence type="ECO:0000256" key="10">
    <source>
        <dbReference type="ARBA" id="ARBA00022630"/>
    </source>
</evidence>
<dbReference type="InterPro" id="IPR006094">
    <property type="entry name" value="Oxid_FAD_bind_N"/>
</dbReference>
<keyword evidence="15 20" id="KW-0560">Oxidoreductase</keyword>
<dbReference type="InterPro" id="IPR016166">
    <property type="entry name" value="FAD-bd_PCMH"/>
</dbReference>
<dbReference type="Pfam" id="PF01565">
    <property type="entry name" value="FAD_binding_4"/>
    <property type="match status" value="1"/>
</dbReference>
<keyword evidence="23" id="KW-1185">Reference proteome</keyword>
<dbReference type="AlphaFoldDB" id="A0A072N3B3"/>
<evidence type="ECO:0000256" key="1">
    <source>
        <dbReference type="ARBA" id="ARBA00001974"/>
    </source>
</evidence>
<keyword evidence="12 20" id="KW-0521">NADP</keyword>
<dbReference type="InterPro" id="IPR011601">
    <property type="entry name" value="MurB_C"/>
</dbReference>
<evidence type="ECO:0000256" key="11">
    <source>
        <dbReference type="ARBA" id="ARBA00022827"/>
    </source>
</evidence>
<feature type="active site" evidence="20">
    <location>
        <position position="336"/>
    </location>
</feature>
<dbReference type="Gene3D" id="3.30.465.10">
    <property type="match status" value="1"/>
</dbReference>
<dbReference type="GO" id="GO:0051301">
    <property type="term" value="P:cell division"/>
    <property type="evidence" value="ECO:0007669"/>
    <property type="project" value="UniProtKB-KW"/>
</dbReference>
<keyword evidence="10 20" id="KW-0285">Flavoprotein</keyword>
<accession>A0A072N3B3</accession>
<dbReference type="RefSeq" id="WP_036128633.1">
    <property type="nucleotide sequence ID" value="NZ_ANIE01000003.1"/>
</dbReference>
<dbReference type="Pfam" id="PF02873">
    <property type="entry name" value="MurB_C"/>
    <property type="match status" value="1"/>
</dbReference>
<evidence type="ECO:0000256" key="4">
    <source>
        <dbReference type="ARBA" id="ARBA00004752"/>
    </source>
</evidence>
<evidence type="ECO:0000256" key="19">
    <source>
        <dbReference type="ARBA" id="ARBA00048914"/>
    </source>
</evidence>
<dbReference type="EMBL" id="ANIE01000003">
    <property type="protein sequence ID" value="KEF32164.1"/>
    <property type="molecule type" value="Genomic_DNA"/>
</dbReference>
<dbReference type="PROSITE" id="PS51387">
    <property type="entry name" value="FAD_PCMH"/>
    <property type="match status" value="1"/>
</dbReference>
<comment type="subcellular location">
    <subcellularLocation>
        <location evidence="3 20">Cytoplasm</location>
    </subcellularLocation>
</comment>
<evidence type="ECO:0000256" key="7">
    <source>
        <dbReference type="ARBA" id="ARBA00015188"/>
    </source>
</evidence>
<dbReference type="PANTHER" id="PTHR21071">
    <property type="entry name" value="UDP-N-ACETYLENOLPYRUVOYLGLUCOSAMINE REDUCTASE"/>
    <property type="match status" value="1"/>
</dbReference>
<evidence type="ECO:0000256" key="6">
    <source>
        <dbReference type="ARBA" id="ARBA00012518"/>
    </source>
</evidence>
<dbReference type="EC" id="1.3.1.98" evidence="6 20"/>
<evidence type="ECO:0000313" key="23">
    <source>
        <dbReference type="Proteomes" id="UP000035057"/>
    </source>
</evidence>
<dbReference type="Gene3D" id="3.90.78.10">
    <property type="entry name" value="UDP-N-acetylenolpyruvoylglucosamine reductase, C-terminal domain"/>
    <property type="match status" value="1"/>
</dbReference>
<evidence type="ECO:0000256" key="20">
    <source>
        <dbReference type="HAMAP-Rule" id="MF_00037"/>
    </source>
</evidence>
<dbReference type="GO" id="GO:0071949">
    <property type="term" value="F:FAD binding"/>
    <property type="evidence" value="ECO:0007669"/>
    <property type="project" value="InterPro"/>
</dbReference>
<evidence type="ECO:0000256" key="2">
    <source>
        <dbReference type="ARBA" id="ARBA00003921"/>
    </source>
</evidence>
<dbReference type="InterPro" id="IPR016169">
    <property type="entry name" value="FAD-bd_PCMH_sub2"/>
</dbReference>
<dbReference type="SUPFAM" id="SSF56194">
    <property type="entry name" value="Uridine diphospho-N-Acetylenolpyruvylglucosamine reductase, MurB, C-terminal domain"/>
    <property type="match status" value="1"/>
</dbReference>
<dbReference type="GO" id="GO:0005829">
    <property type="term" value="C:cytosol"/>
    <property type="evidence" value="ECO:0007669"/>
    <property type="project" value="TreeGrafter"/>
</dbReference>
<dbReference type="PATRIC" id="fig|1137280.3.peg.614"/>
<dbReference type="NCBIfam" id="NF010478">
    <property type="entry name" value="PRK13903.1"/>
    <property type="match status" value="1"/>
</dbReference>
<feature type="active site" description="Proton donor" evidence="20">
    <location>
        <position position="241"/>
    </location>
</feature>
<keyword evidence="11 20" id="KW-0274">FAD</keyword>
<dbReference type="NCBIfam" id="TIGR00179">
    <property type="entry name" value="murB"/>
    <property type="match status" value="1"/>
</dbReference>
<evidence type="ECO:0000313" key="22">
    <source>
        <dbReference type="EMBL" id="KEF32164.1"/>
    </source>
</evidence>
<keyword evidence="17 20" id="KW-0961">Cell wall biogenesis/degradation</keyword>
<comment type="similarity">
    <text evidence="5 20">Belongs to the MurB family.</text>
</comment>
<dbReference type="PANTHER" id="PTHR21071:SF4">
    <property type="entry name" value="UDP-N-ACETYLENOLPYRUVOYLGLUCOSAMINE REDUCTASE"/>
    <property type="match status" value="1"/>
</dbReference>
<proteinExistence type="inferred from homology"/>
<evidence type="ECO:0000259" key="21">
    <source>
        <dbReference type="PROSITE" id="PS51387"/>
    </source>
</evidence>
<comment type="catalytic activity">
    <reaction evidence="19 20">
        <text>UDP-N-acetyl-alpha-D-muramate + NADP(+) = UDP-N-acetyl-3-O-(1-carboxyvinyl)-alpha-D-glucosamine + NADPH + H(+)</text>
        <dbReference type="Rhea" id="RHEA:12248"/>
        <dbReference type="ChEBI" id="CHEBI:15378"/>
        <dbReference type="ChEBI" id="CHEBI:57783"/>
        <dbReference type="ChEBI" id="CHEBI:58349"/>
        <dbReference type="ChEBI" id="CHEBI:68483"/>
        <dbReference type="ChEBI" id="CHEBI:70757"/>
        <dbReference type="EC" id="1.3.1.98"/>
    </reaction>
</comment>
<dbReference type="GO" id="GO:0008762">
    <property type="term" value="F:UDP-N-acetylmuramate dehydrogenase activity"/>
    <property type="evidence" value="ECO:0007669"/>
    <property type="project" value="UniProtKB-UniRule"/>
</dbReference>
<reference evidence="22 23" key="1">
    <citation type="submission" date="2012-12" db="EMBL/GenBank/DDBJ databases">
        <title>Genome assembly of Marinobacter sp. AK21.</title>
        <authorList>
            <person name="Khatri I."/>
            <person name="Kumar R."/>
            <person name="Vaidya B."/>
            <person name="Subramanian S."/>
            <person name="Pinnaka A."/>
        </authorList>
    </citation>
    <scope>NUCLEOTIDE SEQUENCE [LARGE SCALE GENOMIC DNA]</scope>
    <source>
        <strain evidence="22 23">AK21</strain>
    </source>
</reference>
<comment type="function">
    <text evidence="2 20">Cell wall formation.</text>
</comment>
<dbReference type="Gene3D" id="3.30.43.10">
    <property type="entry name" value="Uridine Diphospho-n-acetylenolpyruvylglucosamine Reductase, domain 2"/>
    <property type="match status" value="1"/>
</dbReference>
<dbReference type="InterPro" id="IPR036318">
    <property type="entry name" value="FAD-bd_PCMH-like_sf"/>
</dbReference>
<dbReference type="GO" id="GO:0071555">
    <property type="term" value="P:cell wall organization"/>
    <property type="evidence" value="ECO:0007669"/>
    <property type="project" value="UniProtKB-KW"/>
</dbReference>
<keyword evidence="13 20" id="KW-0133">Cell shape</keyword>
<dbReference type="GO" id="GO:0008360">
    <property type="term" value="P:regulation of cell shape"/>
    <property type="evidence" value="ECO:0007669"/>
    <property type="project" value="UniProtKB-KW"/>
</dbReference>
<keyword evidence="8 20" id="KW-0963">Cytoplasm</keyword>
<name>A0A072N3B3_9GAMM</name>
<dbReference type="UniPathway" id="UPA00219"/>
<evidence type="ECO:0000256" key="8">
    <source>
        <dbReference type="ARBA" id="ARBA00022490"/>
    </source>
</evidence>
<sequence length="349" mass="38335">MSIELAIQSGVELEEFNTLHLPSIAKYYLEVTDSQTLLRALHWADENRLQVLILGGGSNLVFSGDFEGLVIRISIRGRSWEQAANSEATLVLGAGESWHDAVLYAARSGYRGIENLALIPGTAGAAPVQNIGAYGVELQDTLASVTAYDREEGGWVTLNKEQCGFAYRDSVFKRNPGRFIITELRLKLSRDRALQTGYRDLQEYLGDPLPDKLEAIDVVEAVMAIRRRKLPDPEILPNAGSFFKNPVVPNEVYEGLRNQFDGIVGYAQPDCVKLAAAWLIDQCGWKGFRNETVGVHNRQALVLINHSGGSGRDILALADRIRQSVCERFGVELEMEPGIVGSGCSSEIG</sequence>
<evidence type="ECO:0000256" key="16">
    <source>
        <dbReference type="ARBA" id="ARBA00023306"/>
    </source>
</evidence>
<evidence type="ECO:0000256" key="17">
    <source>
        <dbReference type="ARBA" id="ARBA00023316"/>
    </source>
</evidence>
<dbReference type="InterPro" id="IPR036635">
    <property type="entry name" value="MurB_C_sf"/>
</dbReference>
<dbReference type="STRING" id="1137280.D777_00798"/>
<dbReference type="OrthoDB" id="9804753at2"/>
<keyword evidence="16 20" id="KW-0131">Cell cycle</keyword>
<gene>
    <name evidence="20" type="primary">murB</name>
    <name evidence="22" type="ORF">D777_00798</name>
</gene>
<comment type="caution">
    <text evidence="22">The sequence shown here is derived from an EMBL/GenBank/DDBJ whole genome shotgun (WGS) entry which is preliminary data.</text>
</comment>